<dbReference type="InterPro" id="IPR006315">
    <property type="entry name" value="OM_autotransptr_brl_dom"/>
</dbReference>
<sequence length="2083" mass="205230">MNRSFRTIWNDTLGAWVAASELDRAKGGKVRSASESFCSSVPGARPAHAALHVRRSMTAGAATLLLATTWTAASAQSLSWGASGSGGAGTWDNSTANWFNGSAATPWAAGSSAAFGGTAGTVTVNGTVALGGATFGTTGYTITGGTLSLTGSTPLFATNNGISATIASLITGSAPLIKTGAGTLTISNGANTYSGGTTVSQGSLVFGANNALGSGTVTLGDANTGASNVSLLANFPNFLSGQNIPTNIVVSGSGTGTVSIGTTSFNPGSNGTQFAGTVTLNRDVTLVSGSADRTTFLGKITGTGNVTIAGSRVTLDNSSNDFVGNVTIGSGSVLQTNAANVLPRTATVNVLGGGVLQFNNTGAQTFDALNGPSNATLRVIAGGPPNLSIGAANGSGAFAGQIQSVIASLTKLGTGTQVLSGANTYVGVTKLSGGVLSTPLLANGGVASGIGASSSAAANLILDGGTLQYTGTGVSTNRQFTLTTNGGGIDSSGTGALNVASTAAVTLSGTGARSLTLTGSNTAANTLAATLADNGGASSLIKAGAGTWTLTGNNSYTGGTSFNGGTLKVASDANLGAASGALNFNGGTLENTAAFSATRNGTLNAGGGTFQTDADLTISGVLGGTGALTKTGGSTLTLSGANTYSGATTVASGSLIVNGNQSSAAGQTTVQSGATLGGTGTIGGNVVVANGGTLNPGNPGTAPGTLTINGNLALNSGSTLNYNFGQANVAGGSLNDLTNVGGNLTLAGTLNVATTPGGTFAPGVYRVFNYNGTLTDNGLAVGAVPSSNYFVQTAVANQVNLVNTAGLALNYWDGAGPSATRNNGTVQGGNGTWSSTTASNNWTTADGSINAPYAQNAFAIFEGAPGTVVVDNSSGQVQAAGMQFAADGYRLVGDTLQLTGGTSSTIRVGDGTAAGPGYTATIDAVLSGNTQLVKSDLGTLVLNGTNTYTGGTDIQGGTVRISGDANLGAAAGGLTLDGGTLETTAAMTSARAVTVASTGTFQTDAGADLTLTGAVSGPGSLTKTGAATLTLTSDATYAGGTTISAGTLQLGNGGTAGSISGDVVNNGTLAFDRADTSTLAGVISGSGTVNQIGSGTTVLAGNSTYMGGTTISAGTLQLGNGGTSGSIVGDVTNNGTLALNRSDTSTLAGVISGSGTINQLGSGTTVLTGNNSYTGATNVAAGSLIVNGNQSAATGPTTVQSGAAIGGTGTIGGATVIANGGTLSPGNPGAVPGTLSINGDLALNTGAALNYNFGQANVAGGALNDLTKVGGDVTLAGTLNVVSTPGSTFAPGVYRVIDYSGALTNNGLTIGTIPSPDFFLQTSVAKQVNLINTAGLTLRFWDGAGNSSTRNDGVIQGGDGVWQSPSGNDSWTNKDGTPNAPFTNSAFAVFQGAPGAVTVDNSLGQVQASGMQFATNGYHLTGNPIELTGAPQSIVRVGDGTADGAGYAATVDNVLTGNTQLVKTDLGTLTLNGNNTYAGGTAIQGGTVRIASDANLGAAAGGLTLDGGVLQTTASMVSARNVSLASTGTLSTDPGTTLTLSGSLAGAGSLTKAGSGTLLLTGTGTHTGETNVAAGTLQTGAPNILSSASAMTIQSGATLNLNGFAQTIPSLTNAGTVAMSTTPGTSLTVTGNYTGKDGVIRLNTALGDDNSSTDRLTVKGDTAGNTTLRVSNVGGAGAQTVNGIPVVTVNGASNGTFALQGDYVIGGQQAVIGGAYAYTLQKNGIATPNDGNWYLRSSLVNGATTNPPPVSQPPIYQPGAPLYEAYPEVLLALNGLPTLQQRAGNRYWRDAASAQASDPGTSSQSSALWARIEGQHQAMNPGTSTTGTRWTADQMKLQTGVDGLLMERDAGRLFAGFTAQYSRASNRIKSFFGNGNIGVNGYSVGGTATWAASNDFYVDAQAQATWYDSDLTSSTLGQRMTNGNKGFGRAFGVEAGRRLTVNDTWSMTPQAQLVYSSVSFDGFTDPFGARVNSDKSESLTSRLGVSLNHSDVWNNRAGHAVRGNFYAIANLYYEFMGNTSVDVGGVPLSARGDRLWGGLGVGGSVNWKDGRYALYGELLAKTSLANPGHSYGYQGTVGARMKW</sequence>
<dbReference type="SMART" id="SM00869">
    <property type="entry name" value="Autotransporter"/>
    <property type="match status" value="1"/>
</dbReference>
<dbReference type="NCBIfam" id="TIGR02601">
    <property type="entry name" value="autotrns_rpt"/>
    <property type="match status" value="10"/>
</dbReference>
<keyword evidence="1" id="KW-0732">Signal</keyword>
<dbReference type="Pfam" id="PF18883">
    <property type="entry name" value="AC_1"/>
    <property type="match status" value="1"/>
</dbReference>
<dbReference type="CDD" id="cd01344">
    <property type="entry name" value="PL2_Passenger_AT"/>
    <property type="match status" value="1"/>
</dbReference>
<feature type="domain" description="Autotransporter" evidence="3">
    <location>
        <begin position="1801"/>
        <end position="2083"/>
    </location>
</feature>
<name>A0ABD7LHI6_9BURK</name>
<dbReference type="Pfam" id="PF13018">
    <property type="entry name" value="ESPR"/>
    <property type="match status" value="1"/>
</dbReference>
<dbReference type="InterPro" id="IPR051551">
    <property type="entry name" value="Autotransporter_adhesion"/>
</dbReference>
<dbReference type="Gene3D" id="2.160.20.20">
    <property type="match status" value="3"/>
</dbReference>
<evidence type="ECO:0000313" key="4">
    <source>
        <dbReference type="EMBL" id="SAK17192.1"/>
    </source>
</evidence>
<dbReference type="SUPFAM" id="SSF51126">
    <property type="entry name" value="Pectin lyase-like"/>
    <property type="match status" value="6"/>
</dbReference>
<evidence type="ECO:0000256" key="1">
    <source>
        <dbReference type="ARBA" id="ARBA00022729"/>
    </source>
</evidence>
<dbReference type="PANTHER" id="PTHR35037:SF3">
    <property type="entry name" value="C-TERMINAL REGION OF AIDA-LIKE PROTEIN"/>
    <property type="match status" value="1"/>
</dbReference>
<dbReference type="InterPro" id="IPR011050">
    <property type="entry name" value="Pectin_lyase_fold/virulence"/>
</dbReference>
<dbReference type="RefSeq" id="WP_088925615.1">
    <property type="nucleotide sequence ID" value="NZ_CADFGW010000021.1"/>
</dbReference>
<keyword evidence="2" id="KW-0843">Virulence</keyword>
<dbReference type="NCBIfam" id="TIGR01414">
    <property type="entry name" value="autotrans_barl"/>
    <property type="match status" value="1"/>
</dbReference>
<organism evidence="4 5">
    <name type="scientific">Burkholderia multivorans</name>
    <dbReference type="NCBI Taxonomy" id="87883"/>
    <lineage>
        <taxon>Bacteria</taxon>
        <taxon>Pseudomonadati</taxon>
        <taxon>Pseudomonadota</taxon>
        <taxon>Betaproteobacteria</taxon>
        <taxon>Burkholderiales</taxon>
        <taxon>Burkholderiaceae</taxon>
        <taxon>Burkholderia</taxon>
        <taxon>Burkholderia cepacia complex</taxon>
    </lineage>
</organism>
<dbReference type="PROSITE" id="PS51208">
    <property type="entry name" value="AUTOTRANSPORTER"/>
    <property type="match status" value="1"/>
</dbReference>
<evidence type="ECO:0000256" key="2">
    <source>
        <dbReference type="ARBA" id="ARBA00023026"/>
    </source>
</evidence>
<evidence type="ECO:0000259" key="3">
    <source>
        <dbReference type="PROSITE" id="PS51208"/>
    </source>
</evidence>
<dbReference type="InterPro" id="IPR043990">
    <property type="entry name" value="AC_1"/>
</dbReference>
<proteinExistence type="predicted"/>
<accession>A0ABD7LHI6</accession>
<dbReference type="SUPFAM" id="SSF103515">
    <property type="entry name" value="Autotransporter"/>
    <property type="match status" value="1"/>
</dbReference>
<dbReference type="InterPro" id="IPR013425">
    <property type="entry name" value="Autotrns_rpt"/>
</dbReference>
<dbReference type="Pfam" id="PF12951">
    <property type="entry name" value="PATR"/>
    <property type="match status" value="10"/>
</dbReference>
<evidence type="ECO:0000313" key="5">
    <source>
        <dbReference type="Proteomes" id="UP000196218"/>
    </source>
</evidence>
<protein>
    <submittedName>
        <fullName evidence="4">Autotransporter protein</fullName>
    </submittedName>
</protein>
<dbReference type="InterPro" id="IPR024973">
    <property type="entry name" value="ESPR"/>
</dbReference>
<gene>
    <name evidence="4" type="ORF">UA18_01732</name>
</gene>
<reference evidence="4 5" key="1">
    <citation type="submission" date="2016-04" db="EMBL/GenBank/DDBJ databases">
        <authorList>
            <person name="Peeters C."/>
        </authorList>
    </citation>
    <scope>NUCLEOTIDE SEQUENCE [LARGE SCALE GENOMIC DNA]</scope>
    <source>
        <strain evidence="4">LMG 29311</strain>
    </source>
</reference>
<dbReference type="InterPro" id="IPR005546">
    <property type="entry name" value="Autotransporte_beta"/>
</dbReference>
<dbReference type="Gene3D" id="2.40.128.130">
    <property type="entry name" value="Autotransporter beta-domain"/>
    <property type="match status" value="1"/>
</dbReference>
<comment type="caution">
    <text evidence="4">The sequence shown here is derived from an EMBL/GenBank/DDBJ whole genome shotgun (WGS) entry which is preliminary data.</text>
</comment>
<dbReference type="EMBL" id="FKJW01000003">
    <property type="protein sequence ID" value="SAK17192.1"/>
    <property type="molecule type" value="Genomic_DNA"/>
</dbReference>
<dbReference type="InterPro" id="IPR036709">
    <property type="entry name" value="Autotransporte_beta_dom_sf"/>
</dbReference>
<dbReference type="PANTHER" id="PTHR35037">
    <property type="entry name" value="C-TERMINAL REGION OF AIDA-LIKE PROTEIN"/>
    <property type="match status" value="1"/>
</dbReference>
<dbReference type="Proteomes" id="UP000196218">
    <property type="component" value="Unassembled WGS sequence"/>
</dbReference>
<dbReference type="InterPro" id="IPR012332">
    <property type="entry name" value="Autotransporter_pectin_lyase_C"/>
</dbReference>